<protein>
    <recommendedName>
        <fullName evidence="1">FCP1 homology domain-containing protein</fullName>
    </recommendedName>
</protein>
<dbReference type="EMBL" id="ACOU01000008">
    <property type="protein sequence ID" value="EKX72028.1"/>
    <property type="molecule type" value="Genomic_DNA"/>
</dbReference>
<dbReference type="SMART" id="SM00577">
    <property type="entry name" value="CPDc"/>
    <property type="match status" value="1"/>
</dbReference>
<sequence length="267" mass="30267">MSFIKSIVRMNHGASLKNIIKRSPGTMKTGKGEEEKVSKLKPKVDVVLKNESEKNDKGAKIVTLPIERGFDLIPSKKKTLVLDLDETLIHSSFDGIENYSYSVQLLQDGIKRDVFVAKRPFVDEFLLQVSRLFEVVIFTAGISSYANPVIDVLDTNKVCKRRYFRDSCLFYSGYYIKDLTIVQKSLKDVVIIDNSPPCYCLNPNNAVPIESWFDDEEDHELLKLLPLLYQLAHAEDVTDILKSSTVGQDYGLAQTAIENIRRMALKL</sequence>
<organism evidence="2 3">
    <name type="scientific">Theileria equi strain WA</name>
    <dbReference type="NCBI Taxonomy" id="1537102"/>
    <lineage>
        <taxon>Eukaryota</taxon>
        <taxon>Sar</taxon>
        <taxon>Alveolata</taxon>
        <taxon>Apicomplexa</taxon>
        <taxon>Aconoidasida</taxon>
        <taxon>Piroplasmida</taxon>
        <taxon>Theileriidae</taxon>
        <taxon>Theileria</taxon>
    </lineage>
</organism>
<dbReference type="InterPro" id="IPR036412">
    <property type="entry name" value="HAD-like_sf"/>
</dbReference>
<evidence type="ECO:0000313" key="3">
    <source>
        <dbReference type="Proteomes" id="UP000031512"/>
    </source>
</evidence>
<dbReference type="InterPro" id="IPR011948">
    <property type="entry name" value="Dullard_phosphatase"/>
</dbReference>
<dbReference type="VEuPathDB" id="PiroplasmaDB:BEWA_017070"/>
<dbReference type="GO" id="GO:0016791">
    <property type="term" value="F:phosphatase activity"/>
    <property type="evidence" value="ECO:0007669"/>
    <property type="project" value="InterPro"/>
</dbReference>
<dbReference type="InterPro" id="IPR023214">
    <property type="entry name" value="HAD_sf"/>
</dbReference>
<keyword evidence="3" id="KW-1185">Reference proteome</keyword>
<dbReference type="Gene3D" id="3.40.50.1000">
    <property type="entry name" value="HAD superfamily/HAD-like"/>
    <property type="match status" value="1"/>
</dbReference>
<dbReference type="Pfam" id="PF03031">
    <property type="entry name" value="NIF"/>
    <property type="match status" value="1"/>
</dbReference>
<gene>
    <name evidence="2" type="ORF">BEWA_017070</name>
</gene>
<proteinExistence type="predicted"/>
<dbReference type="SUPFAM" id="SSF56784">
    <property type="entry name" value="HAD-like"/>
    <property type="match status" value="1"/>
</dbReference>
<dbReference type="CDD" id="cd07521">
    <property type="entry name" value="HAD_FCP1-like"/>
    <property type="match status" value="1"/>
</dbReference>
<feature type="domain" description="FCP1 homology" evidence="1">
    <location>
        <begin position="73"/>
        <end position="231"/>
    </location>
</feature>
<dbReference type="Proteomes" id="UP000031512">
    <property type="component" value="Unassembled WGS sequence"/>
</dbReference>
<dbReference type="NCBIfam" id="TIGR02251">
    <property type="entry name" value="HIF-SF_euk"/>
    <property type="match status" value="1"/>
</dbReference>
<reference evidence="2 3" key="1">
    <citation type="journal article" date="2012" name="BMC Genomics">
        <title>Comparative genomic analysis and phylogenetic position of Theileria equi.</title>
        <authorList>
            <person name="Kappmeyer L.S."/>
            <person name="Thiagarajan M."/>
            <person name="Herndon D.R."/>
            <person name="Ramsay J.D."/>
            <person name="Caler E."/>
            <person name="Djikeng A."/>
            <person name="Gillespie J.J."/>
            <person name="Lau A.O."/>
            <person name="Roalson E.H."/>
            <person name="Silva J.C."/>
            <person name="Silva M.G."/>
            <person name="Suarez C.E."/>
            <person name="Ueti M.W."/>
            <person name="Nene V.M."/>
            <person name="Mealey R.H."/>
            <person name="Knowles D.P."/>
            <person name="Brayton K.A."/>
        </authorList>
    </citation>
    <scope>NUCLEOTIDE SEQUENCE [LARGE SCALE GENOMIC DNA]</scope>
    <source>
        <strain evidence="2 3">WA</strain>
    </source>
</reference>
<comment type="caution">
    <text evidence="2">The sequence shown here is derived from an EMBL/GenBank/DDBJ whole genome shotgun (WGS) entry which is preliminary data.</text>
</comment>
<dbReference type="InterPro" id="IPR004274">
    <property type="entry name" value="FCP1_dom"/>
</dbReference>
<evidence type="ECO:0000259" key="1">
    <source>
        <dbReference type="PROSITE" id="PS50969"/>
    </source>
</evidence>
<dbReference type="eggNOG" id="KOG1605">
    <property type="taxonomic scope" value="Eukaryota"/>
</dbReference>
<dbReference type="AlphaFoldDB" id="L1LA35"/>
<name>L1LA35_THEEQ</name>
<dbReference type="RefSeq" id="XP_004831480.1">
    <property type="nucleotide sequence ID" value="XM_004831423.1"/>
</dbReference>
<dbReference type="STRING" id="1537102.L1LA35"/>
<dbReference type="KEGG" id="beq:BEWA_017070"/>
<evidence type="ECO:0000313" key="2">
    <source>
        <dbReference type="EMBL" id="EKX72028.1"/>
    </source>
</evidence>
<dbReference type="FunFam" id="3.40.50.1000:FF:000093">
    <property type="entry name" value="NLI interacting factor-like phosphatase family protein"/>
    <property type="match status" value="1"/>
</dbReference>
<dbReference type="GeneID" id="15804913"/>
<dbReference type="PANTHER" id="PTHR12210">
    <property type="entry name" value="DULLARD PROTEIN PHOSPHATASE"/>
    <property type="match status" value="1"/>
</dbReference>
<dbReference type="PROSITE" id="PS50969">
    <property type="entry name" value="FCP1"/>
    <property type="match status" value="1"/>
</dbReference>
<dbReference type="InterPro" id="IPR050365">
    <property type="entry name" value="TIM50"/>
</dbReference>
<dbReference type="OrthoDB" id="277011at2759"/>
<accession>L1LA35</accession>